<evidence type="ECO:0000313" key="1">
    <source>
        <dbReference type="EMBL" id="WWY66463.1"/>
    </source>
</evidence>
<reference evidence="1" key="1">
    <citation type="submission" date="2024-01" db="EMBL/GenBank/DDBJ databases">
        <title>Isolation and characterization of Escherichia phage BME3.</title>
        <authorList>
            <person name="Toaquiza B."/>
            <person name="Quito-Avila D.F."/>
            <person name="Maldonado-Alvarado P.G."/>
            <person name="Montiel M M."/>
        </authorList>
    </citation>
    <scope>NUCLEOTIDE SEQUENCE</scope>
</reference>
<dbReference type="EMBL" id="PP239276">
    <property type="protein sequence ID" value="WWY66463.1"/>
    <property type="molecule type" value="Genomic_DNA"/>
</dbReference>
<protein>
    <submittedName>
        <fullName evidence="1">Uncharacterized protein</fullName>
    </submittedName>
</protein>
<sequence>MKTVSLYLANTERVHNLVKECGVSVQFNTGKPSVVTGSEMCVIDFLNEYFRGKPIARHFIQEMRDVQQDYEFYPEICERYETILSSVEDPDTSETGVPHLLWMLNEIQDGCNGMSETKRHRWLGYIQGVMVMKNLITVNDERNATRPVFNGA</sequence>
<organism evidence="1">
    <name type="scientific">Escherichia phage BME3</name>
    <dbReference type="NCBI Taxonomy" id="3119681"/>
    <lineage>
        <taxon>Viruses</taxon>
        <taxon>Duplodnaviria</taxon>
        <taxon>Heunggongvirae</taxon>
        <taxon>Uroviricota</taxon>
        <taxon>Caudoviricetes</taxon>
        <taxon>Stephanstirmvirinae</taxon>
        <taxon>Justusliebigvirus</taxon>
    </lineage>
</organism>
<accession>A0AAU6NV02</accession>
<name>A0AAU6NV02_9CAUD</name>
<proteinExistence type="predicted"/>